<dbReference type="InterPro" id="IPR036322">
    <property type="entry name" value="WD40_repeat_dom_sf"/>
</dbReference>
<dbReference type="Pfam" id="PF00805">
    <property type="entry name" value="Pentapeptide"/>
    <property type="match status" value="1"/>
</dbReference>
<dbReference type="InterPro" id="IPR015943">
    <property type="entry name" value="WD40/YVTN_repeat-like_dom_sf"/>
</dbReference>
<dbReference type="Gene3D" id="2.130.10.10">
    <property type="entry name" value="YVTN repeat-like/Quinoprotein amine dehydrogenase"/>
    <property type="match status" value="5"/>
</dbReference>
<dbReference type="Proteomes" id="UP000282597">
    <property type="component" value="Chromosome"/>
</dbReference>
<evidence type="ECO:0000313" key="2">
    <source>
        <dbReference type="EMBL" id="BBE08550.1"/>
    </source>
</evidence>
<dbReference type="PROSITE" id="PS00678">
    <property type="entry name" value="WD_REPEATS_1"/>
    <property type="match status" value="2"/>
</dbReference>
<dbReference type="Gene3D" id="2.160.20.80">
    <property type="entry name" value="E3 ubiquitin-protein ligase SopA"/>
    <property type="match status" value="1"/>
</dbReference>
<dbReference type="SUPFAM" id="SSF50978">
    <property type="entry name" value="WD40 repeat-like"/>
    <property type="match status" value="3"/>
</dbReference>
<reference evidence="2 3" key="1">
    <citation type="journal article" date="2018" name="Microbes Environ.">
        <title>Comparative Genomic Insights into Endofungal Lifestyles of Two Bacterial Endosymbionts, Mycoavidus cysteinexigens and Burkholderia rhizoxinica.</title>
        <authorList>
            <person name="Sharmin D."/>
            <person name="Guo Y."/>
            <person name="Nishizawa T."/>
            <person name="Ohshima S."/>
            <person name="Sato Y."/>
            <person name="Takashima Y."/>
            <person name="Narisawa K."/>
            <person name="Ohta H."/>
        </authorList>
    </citation>
    <scope>NUCLEOTIDE SEQUENCE [LARGE SCALE GENOMIC DNA]</scope>
    <source>
        <strain evidence="2 3">B1-EB</strain>
    </source>
</reference>
<dbReference type="InterPro" id="IPR020472">
    <property type="entry name" value="WD40_PAC1"/>
</dbReference>
<sequence length="1874" mass="209931">MSPSLPESVASKLGEFYLIQARDQRRRKNFEVALDLYTRAKEVLTEMARERSLTTLSCAKSAFRRARAPESQADITLRTRIADVYLERGDAFKDSNLPDKASASYHKAEDWGHPDAQKRMDILKDFFPRETKSWLGRRVGHLRQSEPSAAHITASTSTSAEINTLPLQFFLKNSPVLAPAVRAPLPEVDGRVLNMQHLAYCLAVLPCNTSEQLAEEPQEFDLNADERIWSDGTVNTEEADRLYRLAIDAVDAFYGDRLKDAATVAEIVMLAPVLKKGIFRKLLGELIDGVREGTLLEIDLLDGIAQMIRSAAPNFLENGDLVSILVALSDRLNKTFGKSTEDLYRLTYVVSLVLDAMADNNLKGLDRETLREPLMAYLKGLKGDVDPHLIYQATYACEALKYVEDNETPCQSVIRRGRVLVKGVSGLVSAVKGFDLDKFLTSCGDILEIAGDIGEVFDAFENVYGQFRELYDSSLEFADCLKEGLKFTRKRAWYKVLRGADEMLKQQRLTEFEQLVRRAPCSKDRAFQWGLSERLGQLAADPRLKDETRQGALHFLSDLYENDKKWGKSASVKKRIIEIIRKLSAAASPVDKAAKELLGQLENSDDEDRQAFFQACKNAPLSPYPLFTEPLPPVFPTLLDRVQHKPEVEPSLRILKKRRLEAWPPEDKALYVSPKGKASLYATDTFELKPKVDEFLGSKKQVLLLLGDSGGGKSIFTRFLETQLWEKGGDCIPLLITLPDIDNPVHQLVDKHLRREGFSELQVQELKAYRKFVFILDSYDEGQQTQNLYKGNKFNQAGQWQGKVIISCRTGYWGADDRARFEPDDPKLLEEVVIAPFAEKEITAYREAYVKANPLGWSVAHYKYMLDNIPSLKELVSNPFLLQIALKVLPRLVNLEKDLSDVRLTRVALYDQFVEQWFERAKQRFLDEKKFSEQEKKAFEELLDEGFTRNGIAFVKGLAVQLYERQGVNPIVRYVRFEDKGTWKEEFFGLEDEKRLLRDAWPLNRSGERHQFLHTSLLEYFVARAVFEPQNIVGRSEMVPTPKPPQLRRVSSQLSIDTQAESEEDLAVETPLHDSLLTRKNLIKYPSILYFLVERAQTEPKFREQLRALIEHSKTDSDFWKGAVESGQEAATKAIKKAAANAITILVKAGVQFNGVDLKKIQVPRADLGFGVFDRAQLQGADLRKVNFQGAWLRGANLRGAILRGVNFGERPSLEVLSEVNDCCYSRHRHKLAIGTFGGEVKLYQTDTLEQIHTPMQHGRTVTSVDFSPPEGQFLASGSLDGTVKLWSVELGIGLHTLRGHSDGVLSVRFSPNGEFLASGSRDKTVRLSSVECKEEPRIFNGHISWVTSVDFSPPEGQFLASGSLDRTVKLWKYRDEGETAWRTLVGHSDGVLSVKFSPNGEFLASGSRDKTVRLWSVEREEEPRTFKGHGRWVNSVNFSPKGGLLASGSGDGTVKLWSVESGEVLHTLEGHSGWVKSVDFSTDGEFLASGSDDKTVRLWSVYGGEALHTLEGHSGRVKSVNFWAPNGELLASGSTDETVKLWRVENREVLHTLKGHSNEVLSVNFSADGEFLVSGCRDKTLELWKVKSGERLRKIDDGHSDKVSSVNFSLPEGNNTLASGSRDGTVKLWNVGSQNELRTLKGHSWAVTSVSFSPPNGELLAAGGWDGSVKLWDVETGEVLPYMFEGHSDEVTSVDFSPPEGQFLASGSMDGTVKLWSVEHGIGLRTLRGHRDGVLSVRFSPDGGLIASGSRDKTVRLWRVESGEALRTFKGFVGRIDSIVWQESHDRGIKMLVAGGRGRAVHIWKIKPIISIDNDREVSLHWVSSQNELTLTDMFIQGAQSLSLMNKSLLRERGARGNPAETSGERGSGTSDW</sequence>
<accession>A0A2Z6ET38</accession>
<keyword evidence="3" id="KW-1185">Reference proteome</keyword>
<dbReference type="CDD" id="cd00200">
    <property type="entry name" value="WD40"/>
    <property type="match status" value="2"/>
</dbReference>
<dbReference type="EMBL" id="AP018150">
    <property type="protein sequence ID" value="BBE08550.1"/>
    <property type="molecule type" value="Genomic_DNA"/>
</dbReference>
<dbReference type="KEGG" id="mcys:MCB1EB_0389"/>
<dbReference type="PROSITE" id="PS50082">
    <property type="entry name" value="WD_REPEATS_2"/>
    <property type="match status" value="12"/>
</dbReference>
<name>A0A2Z6ET38_9BURK</name>
<dbReference type="SUPFAM" id="SSF141571">
    <property type="entry name" value="Pentapeptide repeat-like"/>
    <property type="match status" value="1"/>
</dbReference>
<proteinExistence type="predicted"/>
<organism evidence="2 3">
    <name type="scientific">Mycoavidus cysteinexigens</name>
    <dbReference type="NCBI Taxonomy" id="1553431"/>
    <lineage>
        <taxon>Bacteria</taxon>
        <taxon>Pseudomonadati</taxon>
        <taxon>Pseudomonadota</taxon>
        <taxon>Betaproteobacteria</taxon>
        <taxon>Burkholderiales</taxon>
        <taxon>Burkholderiaceae</taxon>
        <taxon>Mycoavidus</taxon>
    </lineage>
</organism>
<dbReference type="Gene3D" id="3.40.50.300">
    <property type="entry name" value="P-loop containing nucleotide triphosphate hydrolases"/>
    <property type="match status" value="1"/>
</dbReference>
<feature type="domain" description="Arm-like repeat" evidence="1">
    <location>
        <begin position="231"/>
        <end position="586"/>
    </location>
</feature>
<dbReference type="PROSITE" id="PS50294">
    <property type="entry name" value="WD_REPEATS_REGION"/>
    <property type="match status" value="12"/>
</dbReference>
<dbReference type="Pfam" id="PF25173">
    <property type="entry name" value="Beta-prop_WDR3_1st"/>
    <property type="match status" value="1"/>
</dbReference>
<dbReference type="InterPro" id="IPR001680">
    <property type="entry name" value="WD40_rpt"/>
</dbReference>
<dbReference type="SUPFAM" id="SSF48371">
    <property type="entry name" value="ARM repeat"/>
    <property type="match status" value="1"/>
</dbReference>
<dbReference type="Pfam" id="PF23948">
    <property type="entry name" value="ARM_5"/>
    <property type="match status" value="1"/>
</dbReference>
<dbReference type="InterPro" id="IPR019775">
    <property type="entry name" value="WD40_repeat_CS"/>
</dbReference>
<dbReference type="InterPro" id="IPR001646">
    <property type="entry name" value="5peptide_repeat"/>
</dbReference>
<dbReference type="Pfam" id="PF00400">
    <property type="entry name" value="WD40"/>
    <property type="match status" value="7"/>
</dbReference>
<evidence type="ECO:0000259" key="1">
    <source>
        <dbReference type="Pfam" id="PF23948"/>
    </source>
</evidence>
<dbReference type="PRINTS" id="PR00320">
    <property type="entry name" value="GPROTEINBRPT"/>
</dbReference>
<gene>
    <name evidence="2" type="ORF">MCB1EB_0389</name>
</gene>
<dbReference type="PANTHER" id="PTHR22847">
    <property type="entry name" value="WD40 REPEAT PROTEIN"/>
    <property type="match status" value="1"/>
</dbReference>
<protein>
    <submittedName>
        <fullName evidence="2">WD40 repeat-containing protein</fullName>
    </submittedName>
</protein>
<evidence type="ECO:0000313" key="3">
    <source>
        <dbReference type="Proteomes" id="UP000282597"/>
    </source>
</evidence>
<dbReference type="InterPro" id="IPR056251">
    <property type="entry name" value="Arm_rpt_dom"/>
</dbReference>
<dbReference type="InterPro" id="IPR027417">
    <property type="entry name" value="P-loop_NTPase"/>
</dbReference>
<dbReference type="RefSeq" id="WP_081953517.1">
    <property type="nucleotide sequence ID" value="NZ_AP018150.1"/>
</dbReference>
<dbReference type="PANTHER" id="PTHR22847:SF637">
    <property type="entry name" value="WD REPEAT DOMAIN 5B"/>
    <property type="match status" value="1"/>
</dbReference>
<dbReference type="InterPro" id="IPR016024">
    <property type="entry name" value="ARM-type_fold"/>
</dbReference>
<dbReference type="SMART" id="SM00320">
    <property type="entry name" value="WD40"/>
    <property type="match status" value="14"/>
</dbReference>